<evidence type="ECO:0000256" key="4">
    <source>
        <dbReference type="ARBA" id="ARBA00022982"/>
    </source>
</evidence>
<feature type="binding site" evidence="7">
    <location>
        <position position="146"/>
    </location>
    <ligand>
        <name>Cu cation</name>
        <dbReference type="ChEBI" id="CHEBI:23378"/>
    </ligand>
</feature>
<comment type="caution">
    <text evidence="10">The sequence shown here is derived from an EMBL/GenBank/DDBJ whole genome shotgun (WGS) entry which is preliminary data.</text>
</comment>
<dbReference type="InterPro" id="IPR006311">
    <property type="entry name" value="TAT_signal"/>
</dbReference>
<dbReference type="InterPro" id="IPR008972">
    <property type="entry name" value="Cupredoxin"/>
</dbReference>
<proteinExistence type="predicted"/>
<organism evidence="10 11">
    <name type="scientific">Halobium salinum</name>
    <dbReference type="NCBI Taxonomy" id="1364940"/>
    <lineage>
        <taxon>Archaea</taxon>
        <taxon>Methanobacteriati</taxon>
        <taxon>Methanobacteriota</taxon>
        <taxon>Stenosarchaea group</taxon>
        <taxon>Halobacteria</taxon>
        <taxon>Halobacteriales</taxon>
        <taxon>Haloferacaceae</taxon>
        <taxon>Halobium</taxon>
    </lineage>
</organism>
<keyword evidence="11" id="KW-1185">Reference proteome</keyword>
<dbReference type="InterPro" id="IPR002387">
    <property type="entry name" value="Plastocyanin"/>
</dbReference>
<protein>
    <submittedName>
        <fullName evidence="10">Halocyanin domain-containing protein</fullName>
    </submittedName>
</protein>
<evidence type="ECO:0000256" key="2">
    <source>
        <dbReference type="ARBA" id="ARBA00022448"/>
    </source>
</evidence>
<dbReference type="InterPro" id="IPR000923">
    <property type="entry name" value="BlueCu_1"/>
</dbReference>
<dbReference type="EMBL" id="JBHSDS010000006">
    <property type="protein sequence ID" value="MFC4358776.1"/>
    <property type="molecule type" value="Genomic_DNA"/>
</dbReference>
<dbReference type="Gene3D" id="2.60.40.420">
    <property type="entry name" value="Cupredoxins - blue copper proteins"/>
    <property type="match status" value="1"/>
</dbReference>
<dbReference type="PRINTS" id="PR00157">
    <property type="entry name" value="PLASTOCYANIN"/>
</dbReference>
<evidence type="ECO:0000256" key="6">
    <source>
        <dbReference type="ARBA" id="ARBA00023136"/>
    </source>
</evidence>
<dbReference type="PROSITE" id="PS51318">
    <property type="entry name" value="TAT"/>
    <property type="match status" value="1"/>
</dbReference>
<evidence type="ECO:0000256" key="3">
    <source>
        <dbReference type="ARBA" id="ARBA00022723"/>
    </source>
</evidence>
<dbReference type="GO" id="GO:0016020">
    <property type="term" value="C:membrane"/>
    <property type="evidence" value="ECO:0007669"/>
    <property type="project" value="UniProtKB-SubCell"/>
</dbReference>
<reference evidence="10 11" key="1">
    <citation type="journal article" date="2019" name="Int. J. Syst. Evol. Microbiol.">
        <title>The Global Catalogue of Microorganisms (GCM) 10K type strain sequencing project: providing services to taxonomists for standard genome sequencing and annotation.</title>
        <authorList>
            <consortium name="The Broad Institute Genomics Platform"/>
            <consortium name="The Broad Institute Genome Sequencing Center for Infectious Disease"/>
            <person name="Wu L."/>
            <person name="Ma J."/>
        </authorList>
    </citation>
    <scope>NUCLEOTIDE SEQUENCE [LARGE SCALE GENOMIC DNA]</scope>
    <source>
        <strain evidence="10 11">CGMCC 1.12553</strain>
    </source>
</reference>
<dbReference type="GO" id="GO:0046872">
    <property type="term" value="F:metal ion binding"/>
    <property type="evidence" value="ECO:0007669"/>
    <property type="project" value="UniProtKB-KW"/>
</dbReference>
<feature type="domain" description="Blue (type 1) copper" evidence="9">
    <location>
        <begin position="65"/>
        <end position="152"/>
    </location>
</feature>
<keyword evidence="8" id="KW-1133">Transmembrane helix</keyword>
<comment type="cofactor">
    <cofactor evidence="7">
        <name>Cu(2+)</name>
        <dbReference type="ChEBI" id="CHEBI:29036"/>
    </cofactor>
    <text evidence="7">The crystal structure with reduced Cu(1+) has also been determined.</text>
</comment>
<evidence type="ECO:0000256" key="5">
    <source>
        <dbReference type="ARBA" id="ARBA00023008"/>
    </source>
</evidence>
<keyword evidence="5 7" id="KW-0186">Copper</keyword>
<dbReference type="NCBIfam" id="TIGR03102">
    <property type="entry name" value="halo_cynanin"/>
    <property type="match status" value="1"/>
</dbReference>
<keyword evidence="8" id="KW-0812">Transmembrane</keyword>
<feature type="binding site" evidence="7">
    <location>
        <position position="100"/>
    </location>
    <ligand>
        <name>Cu cation</name>
        <dbReference type="ChEBI" id="CHEBI:23378"/>
    </ligand>
</feature>
<feature type="binding site" evidence="7">
    <location>
        <position position="138"/>
    </location>
    <ligand>
        <name>Cu cation</name>
        <dbReference type="ChEBI" id="CHEBI:23378"/>
    </ligand>
</feature>
<keyword evidence="2" id="KW-0813">Transport</keyword>
<dbReference type="SUPFAM" id="SSF49503">
    <property type="entry name" value="Cupredoxins"/>
    <property type="match status" value="1"/>
</dbReference>
<evidence type="ECO:0000256" key="1">
    <source>
        <dbReference type="ARBA" id="ARBA00004370"/>
    </source>
</evidence>
<keyword evidence="6 8" id="KW-0472">Membrane</keyword>
<keyword evidence="3 7" id="KW-0479">Metal-binding</keyword>
<dbReference type="InterPro" id="IPR017533">
    <property type="entry name" value="Halocyanin"/>
</dbReference>
<dbReference type="PANTHER" id="PTHR34192:SF10">
    <property type="entry name" value="PLASTOCYANIN MAJOR ISOFORM, CHLOROPLASTIC-RELATED"/>
    <property type="match status" value="1"/>
</dbReference>
<dbReference type="CDD" id="cd04220">
    <property type="entry name" value="Halocyanin"/>
    <property type="match status" value="1"/>
</dbReference>
<dbReference type="RefSeq" id="WP_267623407.1">
    <property type="nucleotide sequence ID" value="NZ_JAODIW010000008.1"/>
</dbReference>
<accession>A0ABD5PEB3</accession>
<evidence type="ECO:0000313" key="11">
    <source>
        <dbReference type="Proteomes" id="UP001595921"/>
    </source>
</evidence>
<evidence type="ECO:0000259" key="9">
    <source>
        <dbReference type="Pfam" id="PF00127"/>
    </source>
</evidence>
<gene>
    <name evidence="10" type="ORF">ACFO0N_12565</name>
</gene>
<dbReference type="Pfam" id="PF00127">
    <property type="entry name" value="Copper-bind"/>
    <property type="match status" value="1"/>
</dbReference>
<feature type="binding site" evidence="7">
    <location>
        <position position="141"/>
    </location>
    <ligand>
        <name>Cu cation</name>
        <dbReference type="ChEBI" id="CHEBI:23378"/>
    </ligand>
</feature>
<evidence type="ECO:0000313" key="10">
    <source>
        <dbReference type="EMBL" id="MFC4358776.1"/>
    </source>
</evidence>
<dbReference type="AlphaFoldDB" id="A0ABD5PEB3"/>
<keyword evidence="4" id="KW-0249">Electron transport</keyword>
<comment type="subcellular location">
    <subcellularLocation>
        <location evidence="1">Membrane</location>
    </subcellularLocation>
</comment>
<feature type="transmembrane region" description="Helical" evidence="8">
    <location>
        <begin position="179"/>
        <end position="199"/>
    </location>
</feature>
<name>A0ABD5PEB3_9EURY</name>
<dbReference type="Proteomes" id="UP001595921">
    <property type="component" value="Unassembled WGS sequence"/>
</dbReference>
<evidence type="ECO:0000256" key="7">
    <source>
        <dbReference type="PIRSR" id="PIRSR602387-1"/>
    </source>
</evidence>
<dbReference type="PANTHER" id="PTHR34192">
    <property type="entry name" value="PLASTOCYANIN MAJOR ISOFORM, CHLOROPLASTIC-RELATED"/>
    <property type="match status" value="1"/>
</dbReference>
<evidence type="ECO:0000256" key="8">
    <source>
        <dbReference type="SAM" id="Phobius"/>
    </source>
</evidence>
<sequence>MKRRDFLRAAGGSAAAATAATAAQPAAAAEGGGGGGQVPDWGGWLSGVDGSVVDARGQSEVTVQVGAQGNGGAFAFEPAGVWVDTGTTVKWNWTGQGGGHNVVADSGPAALDSGSPVSQSGVQYEYTFEEGGITTYYCDPHLNLGMKGAVAVGEDVPTTAAGGGQKELHDLGVPIQAHWVGLATILGIIGVINYTFYVLKYGESPNTGNTGGGED</sequence>